<evidence type="ECO:0000256" key="6">
    <source>
        <dbReference type="SAM" id="Phobius"/>
    </source>
</evidence>
<feature type="transmembrane region" description="Helical" evidence="6">
    <location>
        <begin position="87"/>
        <end position="109"/>
    </location>
</feature>
<dbReference type="EMBL" id="ML978070">
    <property type="protein sequence ID" value="KAF2014680.1"/>
    <property type="molecule type" value="Genomic_DNA"/>
</dbReference>
<proteinExistence type="inferred from homology"/>
<feature type="transmembrane region" description="Helical" evidence="6">
    <location>
        <begin position="39"/>
        <end position="66"/>
    </location>
</feature>
<accession>A0A6A5XPM9</accession>
<reference evidence="8" key="1">
    <citation type="journal article" date="2020" name="Stud. Mycol.">
        <title>101 Dothideomycetes genomes: a test case for predicting lifestyles and emergence of pathogens.</title>
        <authorList>
            <person name="Haridas S."/>
            <person name="Albert R."/>
            <person name="Binder M."/>
            <person name="Bloem J."/>
            <person name="Labutti K."/>
            <person name="Salamov A."/>
            <person name="Andreopoulos B."/>
            <person name="Baker S."/>
            <person name="Barry K."/>
            <person name="Bills G."/>
            <person name="Bluhm B."/>
            <person name="Cannon C."/>
            <person name="Castanera R."/>
            <person name="Culley D."/>
            <person name="Daum C."/>
            <person name="Ezra D."/>
            <person name="Gonzalez J."/>
            <person name="Henrissat B."/>
            <person name="Kuo A."/>
            <person name="Liang C."/>
            <person name="Lipzen A."/>
            <person name="Lutzoni F."/>
            <person name="Magnuson J."/>
            <person name="Mondo S."/>
            <person name="Nolan M."/>
            <person name="Ohm R."/>
            <person name="Pangilinan J."/>
            <person name="Park H.-J."/>
            <person name="Ramirez L."/>
            <person name="Alfaro M."/>
            <person name="Sun H."/>
            <person name="Tritt A."/>
            <person name="Yoshinaga Y."/>
            <person name="Zwiers L.-H."/>
            <person name="Turgeon B."/>
            <person name="Goodwin S."/>
            <person name="Spatafora J."/>
            <person name="Crous P."/>
            <person name="Grigoriev I."/>
        </authorList>
    </citation>
    <scope>NUCLEOTIDE SEQUENCE</scope>
    <source>
        <strain evidence="8">CBS 175.79</strain>
    </source>
</reference>
<evidence type="ECO:0000259" key="7">
    <source>
        <dbReference type="Pfam" id="PF20684"/>
    </source>
</evidence>
<gene>
    <name evidence="8" type="ORF">BU24DRAFT_463447</name>
</gene>
<dbReference type="InterPro" id="IPR049326">
    <property type="entry name" value="Rhodopsin_dom_fungi"/>
</dbReference>
<evidence type="ECO:0000256" key="2">
    <source>
        <dbReference type="ARBA" id="ARBA00022692"/>
    </source>
</evidence>
<sequence>MLAALLSTWITTVLNSYQTKFGKGASLSQVEKDPNSPRIQAALSGILVTWFIYRPLYIFTLSLVKLSILTFYRTLVPPSPLFRSFRYTVYVLIIFTILHSLSMTAVSIFQCTPVSAAYSVSSSFSQILGQSRFPQPRCYKPNIIWVSNAIINFATDIAIFLLPIPIIASLGSMTFRKRLQLFCVLSIGTLAIAASGVRMWILVLWAKDVRSRNKFGTDLLTWGQVEELL</sequence>
<dbReference type="OrthoDB" id="5413793at2759"/>
<organism evidence="8 9">
    <name type="scientific">Aaosphaeria arxii CBS 175.79</name>
    <dbReference type="NCBI Taxonomy" id="1450172"/>
    <lineage>
        <taxon>Eukaryota</taxon>
        <taxon>Fungi</taxon>
        <taxon>Dikarya</taxon>
        <taxon>Ascomycota</taxon>
        <taxon>Pezizomycotina</taxon>
        <taxon>Dothideomycetes</taxon>
        <taxon>Pleosporomycetidae</taxon>
        <taxon>Pleosporales</taxon>
        <taxon>Pleosporales incertae sedis</taxon>
        <taxon>Aaosphaeria</taxon>
    </lineage>
</organism>
<feature type="domain" description="Rhodopsin" evidence="7">
    <location>
        <begin position="1"/>
        <end position="226"/>
    </location>
</feature>
<dbReference type="RefSeq" id="XP_033383019.1">
    <property type="nucleotide sequence ID" value="XM_033532122.1"/>
</dbReference>
<dbReference type="GeneID" id="54289519"/>
<evidence type="ECO:0000256" key="4">
    <source>
        <dbReference type="ARBA" id="ARBA00023136"/>
    </source>
</evidence>
<name>A0A6A5XPM9_9PLEO</name>
<keyword evidence="4 6" id="KW-0472">Membrane</keyword>
<protein>
    <recommendedName>
        <fullName evidence="7">Rhodopsin domain-containing protein</fullName>
    </recommendedName>
</protein>
<evidence type="ECO:0000313" key="9">
    <source>
        <dbReference type="Proteomes" id="UP000799778"/>
    </source>
</evidence>
<keyword evidence="9" id="KW-1185">Reference proteome</keyword>
<feature type="transmembrane region" description="Helical" evidence="6">
    <location>
        <begin position="143"/>
        <end position="167"/>
    </location>
</feature>
<comment type="subcellular location">
    <subcellularLocation>
        <location evidence="1">Membrane</location>
        <topology evidence="1">Multi-pass membrane protein</topology>
    </subcellularLocation>
</comment>
<dbReference type="GO" id="GO:0016020">
    <property type="term" value="C:membrane"/>
    <property type="evidence" value="ECO:0007669"/>
    <property type="project" value="UniProtKB-SubCell"/>
</dbReference>
<dbReference type="Proteomes" id="UP000799778">
    <property type="component" value="Unassembled WGS sequence"/>
</dbReference>
<evidence type="ECO:0000313" key="8">
    <source>
        <dbReference type="EMBL" id="KAF2014680.1"/>
    </source>
</evidence>
<dbReference type="AlphaFoldDB" id="A0A6A5XPM9"/>
<evidence type="ECO:0000256" key="3">
    <source>
        <dbReference type="ARBA" id="ARBA00022989"/>
    </source>
</evidence>
<evidence type="ECO:0000256" key="1">
    <source>
        <dbReference type="ARBA" id="ARBA00004141"/>
    </source>
</evidence>
<comment type="similarity">
    <text evidence="5">Belongs to the SAT4 family.</text>
</comment>
<dbReference type="PANTHER" id="PTHR33048:SF47">
    <property type="entry name" value="INTEGRAL MEMBRANE PROTEIN-RELATED"/>
    <property type="match status" value="1"/>
</dbReference>
<dbReference type="InterPro" id="IPR052337">
    <property type="entry name" value="SAT4-like"/>
</dbReference>
<keyword evidence="3 6" id="KW-1133">Transmembrane helix</keyword>
<keyword evidence="2 6" id="KW-0812">Transmembrane</keyword>
<dbReference type="PANTHER" id="PTHR33048">
    <property type="entry name" value="PTH11-LIKE INTEGRAL MEMBRANE PROTEIN (AFU_ORTHOLOGUE AFUA_5G11245)"/>
    <property type="match status" value="1"/>
</dbReference>
<feature type="transmembrane region" description="Helical" evidence="6">
    <location>
        <begin position="179"/>
        <end position="206"/>
    </location>
</feature>
<evidence type="ECO:0000256" key="5">
    <source>
        <dbReference type="ARBA" id="ARBA00038359"/>
    </source>
</evidence>
<dbReference type="Pfam" id="PF20684">
    <property type="entry name" value="Fung_rhodopsin"/>
    <property type="match status" value="1"/>
</dbReference>